<evidence type="ECO:0000259" key="4">
    <source>
        <dbReference type="Pfam" id="PF00251"/>
    </source>
</evidence>
<keyword evidence="6" id="KW-1185">Reference proteome</keyword>
<dbReference type="SUPFAM" id="SSF75005">
    <property type="entry name" value="Arabinanase/levansucrase/invertase"/>
    <property type="match status" value="1"/>
</dbReference>
<evidence type="ECO:0000313" key="5">
    <source>
        <dbReference type="EMBL" id="SDL19345.1"/>
    </source>
</evidence>
<feature type="domain" description="Glycosyl hydrolase family 32 N-terminal" evidence="4">
    <location>
        <begin position="12"/>
        <end position="322"/>
    </location>
</feature>
<dbReference type="SUPFAM" id="SSF49899">
    <property type="entry name" value="Concanavalin A-like lectins/glucanases"/>
    <property type="match status" value="1"/>
</dbReference>
<dbReference type="Proteomes" id="UP000199475">
    <property type="component" value="Unassembled WGS sequence"/>
</dbReference>
<dbReference type="SMART" id="SM00640">
    <property type="entry name" value="Glyco_32"/>
    <property type="match status" value="1"/>
</dbReference>
<keyword evidence="3" id="KW-0326">Glycosidase</keyword>
<dbReference type="InterPro" id="IPR023296">
    <property type="entry name" value="Glyco_hydro_beta-prop_sf"/>
</dbReference>
<name>A0A1G9I2Q3_9ACTN</name>
<dbReference type="RefSeq" id="WP_093248906.1">
    <property type="nucleotide sequence ID" value="NZ_FNGP01000001.1"/>
</dbReference>
<dbReference type="CDD" id="cd18622">
    <property type="entry name" value="GH32_Inu-like"/>
    <property type="match status" value="1"/>
</dbReference>
<sequence>MDHTPEYRPTVHFTPDDTWMNDPNGLLFHKGQYHMFFQSNPTGRLWGNIGWGHAVSKDLVEWQELPTAIPATTEEMAFSGSAVWDRHNTSGLGSGDEGPLVAFFTSAYTSEHPTRPRQQAQSIAYSVDGGDTWTRYEGNPVIDRGSADFRDPKVFWHGPTERWAMVVVEAKDRQVLVYTSPNLLDWEHASSFGPVGEEGVLWECPDLIEVPIEGSDASSWVLLLSTNPGGYSGGSGMRYFVGDFDGETFTQDLDGPRWLDYGPDFYAAVSFHGADEPLIIAWMANWLYSNDTPTFPWQSAMTVARRLSLVTTDRGLRLRQRPVLPDSLPDGINRFDFALDPGDEIAIETGEGENPSRVVLSRTPDGGLILDRSAADPHSVHGGIPTTNPIPHPPGTARGVVLEDHGLIEVFLDDGLISISMQTFPVQGPARIVTPAAVSRS</sequence>
<dbReference type="Pfam" id="PF00251">
    <property type="entry name" value="Glyco_hydro_32N"/>
    <property type="match status" value="1"/>
</dbReference>
<evidence type="ECO:0000256" key="1">
    <source>
        <dbReference type="ARBA" id="ARBA00009902"/>
    </source>
</evidence>
<dbReference type="AlphaFoldDB" id="A0A1G9I2Q3"/>
<protein>
    <submittedName>
        <fullName evidence="5">Levanase</fullName>
    </submittedName>
</protein>
<evidence type="ECO:0000256" key="2">
    <source>
        <dbReference type="ARBA" id="ARBA00022801"/>
    </source>
</evidence>
<keyword evidence="2" id="KW-0378">Hydrolase</keyword>
<dbReference type="GO" id="GO:0005737">
    <property type="term" value="C:cytoplasm"/>
    <property type="evidence" value="ECO:0007669"/>
    <property type="project" value="TreeGrafter"/>
</dbReference>
<dbReference type="PANTHER" id="PTHR42800:SF1">
    <property type="entry name" value="EXOINULINASE INUD (AFU_ORTHOLOGUE AFUA_5G00480)"/>
    <property type="match status" value="1"/>
</dbReference>
<dbReference type="PANTHER" id="PTHR42800">
    <property type="entry name" value="EXOINULINASE INUD (AFU_ORTHOLOGUE AFUA_5G00480)"/>
    <property type="match status" value="1"/>
</dbReference>
<evidence type="ECO:0000313" key="6">
    <source>
        <dbReference type="Proteomes" id="UP000199475"/>
    </source>
</evidence>
<dbReference type="InterPro" id="IPR018053">
    <property type="entry name" value="Glyco_hydro_32_AS"/>
</dbReference>
<dbReference type="InterPro" id="IPR013320">
    <property type="entry name" value="ConA-like_dom_sf"/>
</dbReference>
<reference evidence="5 6" key="1">
    <citation type="submission" date="2016-10" db="EMBL/GenBank/DDBJ databases">
        <authorList>
            <person name="de Groot N.N."/>
        </authorList>
    </citation>
    <scope>NUCLEOTIDE SEQUENCE [LARGE SCALE GENOMIC DNA]</scope>
    <source>
        <strain evidence="5 6">CGMCC 1.9159</strain>
    </source>
</reference>
<organism evidence="5 6">
    <name type="scientific">Tessaracoccus oleiagri</name>
    <dbReference type="NCBI Taxonomy" id="686624"/>
    <lineage>
        <taxon>Bacteria</taxon>
        <taxon>Bacillati</taxon>
        <taxon>Actinomycetota</taxon>
        <taxon>Actinomycetes</taxon>
        <taxon>Propionibacteriales</taxon>
        <taxon>Propionibacteriaceae</taxon>
        <taxon>Tessaracoccus</taxon>
    </lineage>
</organism>
<dbReference type="InterPro" id="IPR001362">
    <property type="entry name" value="Glyco_hydro_32"/>
</dbReference>
<dbReference type="EMBL" id="FNGP01000001">
    <property type="protein sequence ID" value="SDL19345.1"/>
    <property type="molecule type" value="Genomic_DNA"/>
</dbReference>
<gene>
    <name evidence="5" type="ORF">SAMN04488242_0681</name>
</gene>
<dbReference type="GO" id="GO:0004575">
    <property type="term" value="F:sucrose alpha-glucosidase activity"/>
    <property type="evidence" value="ECO:0007669"/>
    <property type="project" value="TreeGrafter"/>
</dbReference>
<dbReference type="OrthoDB" id="9776657at2"/>
<evidence type="ECO:0000256" key="3">
    <source>
        <dbReference type="ARBA" id="ARBA00023295"/>
    </source>
</evidence>
<comment type="similarity">
    <text evidence="1">Belongs to the glycosyl hydrolase 32 family.</text>
</comment>
<dbReference type="Gene3D" id="2.115.10.20">
    <property type="entry name" value="Glycosyl hydrolase domain, family 43"/>
    <property type="match status" value="1"/>
</dbReference>
<proteinExistence type="inferred from homology"/>
<accession>A0A1G9I2Q3</accession>
<dbReference type="PROSITE" id="PS00609">
    <property type="entry name" value="GLYCOSYL_HYDROL_F32"/>
    <property type="match status" value="1"/>
</dbReference>
<dbReference type="InterPro" id="IPR013148">
    <property type="entry name" value="Glyco_hydro_32_N"/>
</dbReference>
<dbReference type="GO" id="GO:0005987">
    <property type="term" value="P:sucrose catabolic process"/>
    <property type="evidence" value="ECO:0007669"/>
    <property type="project" value="TreeGrafter"/>
</dbReference>
<dbReference type="STRING" id="686624.SAMN04488242_0681"/>